<dbReference type="Proteomes" id="UP000005839">
    <property type="component" value="Unassembled WGS sequence"/>
</dbReference>
<dbReference type="GO" id="GO:0008727">
    <property type="term" value="F:GDP-mannose mannosyl hydrolase activity"/>
    <property type="evidence" value="ECO:0007669"/>
    <property type="project" value="InterPro"/>
</dbReference>
<keyword evidence="2 8" id="KW-0378">Hydrolase</keyword>
<dbReference type="PANTHER" id="PTHR43046">
    <property type="entry name" value="GDP-MANNOSE MANNOSYL HYDROLASE"/>
    <property type="match status" value="1"/>
</dbReference>
<evidence type="ECO:0000256" key="5">
    <source>
        <dbReference type="PIRSR" id="PIRSR037599-3"/>
    </source>
</evidence>
<feature type="site" description="Critical for catalysis" evidence="4">
    <location>
        <position position="120"/>
    </location>
</feature>
<dbReference type="PANTHER" id="PTHR43046:SF12">
    <property type="entry name" value="GDP-MANNOSE MANNOSYL HYDROLASE"/>
    <property type="match status" value="1"/>
</dbReference>
<name>A9D4L3_9GAMM</name>
<dbReference type="PROSITE" id="PS51462">
    <property type="entry name" value="NUDIX"/>
    <property type="match status" value="1"/>
</dbReference>
<dbReference type="SUPFAM" id="SSF55811">
    <property type="entry name" value="Nudix"/>
    <property type="match status" value="1"/>
</dbReference>
<feature type="binding site" evidence="5">
    <location>
        <position position="68"/>
    </location>
    <ligand>
        <name>Mg(2+)</name>
        <dbReference type="ChEBI" id="CHEBI:18420"/>
    </ligand>
</feature>
<dbReference type="Gene3D" id="3.90.79.10">
    <property type="entry name" value="Nucleoside Triphosphate Pyrophosphohydrolase"/>
    <property type="match status" value="1"/>
</dbReference>
<dbReference type="Pfam" id="PF00293">
    <property type="entry name" value="NUDIX"/>
    <property type="match status" value="1"/>
</dbReference>
<dbReference type="PIRSF" id="PIRSF037599">
    <property type="entry name" value="GDPMH"/>
    <property type="match status" value="1"/>
</dbReference>
<evidence type="ECO:0000256" key="1">
    <source>
        <dbReference type="ARBA" id="ARBA00022723"/>
    </source>
</evidence>
<feature type="binding site" evidence="5">
    <location>
        <position position="48"/>
    </location>
    <ligand>
        <name>Mg(2+)</name>
        <dbReference type="ChEBI" id="CHEBI:18420"/>
    </ligand>
</feature>
<evidence type="ECO:0000259" key="7">
    <source>
        <dbReference type="PROSITE" id="PS51462"/>
    </source>
</evidence>
<dbReference type="GO" id="GO:0046872">
    <property type="term" value="F:metal ion binding"/>
    <property type="evidence" value="ECO:0007669"/>
    <property type="project" value="UniProtKB-KW"/>
</dbReference>
<feature type="binding site" evidence="5">
    <location>
        <position position="119"/>
    </location>
    <ligand>
        <name>Mg(2+)</name>
        <dbReference type="ChEBI" id="CHEBI:18420"/>
    </ligand>
</feature>
<keyword evidence="1 5" id="KW-0479">Metal-binding</keyword>
<feature type="domain" description="Nudix hydrolase" evidence="7">
    <location>
        <begin position="12"/>
        <end position="150"/>
    </location>
</feature>
<evidence type="ECO:0000313" key="9">
    <source>
        <dbReference type="Proteomes" id="UP000005839"/>
    </source>
</evidence>
<dbReference type="InterPro" id="IPR015797">
    <property type="entry name" value="NUDIX_hydrolase-like_dom_sf"/>
</dbReference>
<keyword evidence="3 5" id="KW-0460">Magnesium</keyword>
<comment type="caution">
    <text evidence="8">The sequence shown here is derived from an EMBL/GenBank/DDBJ whole genome shotgun (WGS) entry which is preliminary data.</text>
</comment>
<proteinExistence type="predicted"/>
<evidence type="ECO:0000256" key="2">
    <source>
        <dbReference type="ARBA" id="ARBA00022801"/>
    </source>
</evidence>
<dbReference type="STRING" id="314608.KT99_15520"/>
<accession>A9D4L3</accession>
<dbReference type="InterPro" id="IPR033715">
    <property type="entry name" value="GDPMH"/>
</dbReference>
<keyword evidence="9" id="KW-1185">Reference proteome</keyword>
<dbReference type="InterPro" id="IPR000086">
    <property type="entry name" value="NUDIX_hydrolase_dom"/>
</dbReference>
<dbReference type="RefSeq" id="WP_005498162.1">
    <property type="nucleotide sequence ID" value="NZ_ABIC01000009.1"/>
</dbReference>
<evidence type="ECO:0000256" key="6">
    <source>
        <dbReference type="PIRSR" id="PIRSR037599-4"/>
    </source>
</evidence>
<reference evidence="8 9" key="1">
    <citation type="submission" date="2007-10" db="EMBL/GenBank/DDBJ databases">
        <authorList>
            <person name="Yayanos A."/>
            <person name="Ferriera S."/>
            <person name="Johnson J."/>
            <person name="Kravitz S."/>
            <person name="Halpern A."/>
            <person name="Remington K."/>
            <person name="Beeson K."/>
            <person name="Tran B."/>
            <person name="Rogers Y.-H."/>
            <person name="Friedman R."/>
            <person name="Venter J.C."/>
        </authorList>
    </citation>
    <scope>NUCLEOTIDE SEQUENCE [LARGE SCALE GENOMIC DNA]</scope>
    <source>
        <strain evidence="8 9">KT99</strain>
    </source>
</reference>
<feature type="short sequence motif" description="Nudix box" evidence="6">
    <location>
        <begin position="49"/>
        <end position="70"/>
    </location>
</feature>
<evidence type="ECO:0000313" key="8">
    <source>
        <dbReference type="EMBL" id="EDQ01576.1"/>
    </source>
</evidence>
<gene>
    <name evidence="8" type="ORF">KT99_15520</name>
</gene>
<protein>
    <submittedName>
        <fullName evidence="8">GDP-mannose mannosyl hydrolase</fullName>
    </submittedName>
</protein>
<sequence length="163" mass="18963">MLPLELFKTIVSSTPLVSIDFIVMNDSEQILLGKRTNRPAQGNWFVPGGRVLKDESIEDAFIRLLDIELGLTDTVVNFKGVYQHFYEDSFFGDGCTTHYVVLAYKVRYSGVISTLPKEQHADYKWFSKTELLEHKKVHIHTKWYFQENKQAIELQNKFNKLES</sequence>
<dbReference type="EMBL" id="ABIC01000009">
    <property type="protein sequence ID" value="EDQ01576.1"/>
    <property type="molecule type" value="Genomic_DNA"/>
</dbReference>
<comment type="cofactor">
    <cofactor evidence="5">
        <name>Mg(2+)</name>
        <dbReference type="ChEBI" id="CHEBI:18420"/>
    </cofactor>
    <text evidence="5">Binds 1 Mg(2+) ion per subunit.</text>
</comment>
<dbReference type="CDD" id="cd03430">
    <property type="entry name" value="NUDIX_GDPMH_NudD"/>
    <property type="match status" value="1"/>
</dbReference>
<organism evidence="8 9">
    <name type="scientific">Shewanella benthica KT99</name>
    <dbReference type="NCBI Taxonomy" id="314608"/>
    <lineage>
        <taxon>Bacteria</taxon>
        <taxon>Pseudomonadati</taxon>
        <taxon>Pseudomonadota</taxon>
        <taxon>Gammaproteobacteria</taxon>
        <taxon>Alteromonadales</taxon>
        <taxon>Shewanellaceae</taxon>
        <taxon>Shewanella</taxon>
    </lineage>
</organism>
<dbReference type="AlphaFoldDB" id="A9D4L3"/>
<dbReference type="NCBIfam" id="NF011963">
    <property type="entry name" value="PRK15434.1"/>
    <property type="match status" value="1"/>
</dbReference>
<evidence type="ECO:0000256" key="3">
    <source>
        <dbReference type="ARBA" id="ARBA00022842"/>
    </source>
</evidence>
<evidence type="ECO:0000256" key="4">
    <source>
        <dbReference type="PIRSR" id="PIRSR037599-1"/>
    </source>
</evidence>